<keyword evidence="1" id="KW-1133">Transmembrane helix</keyword>
<feature type="transmembrane region" description="Helical" evidence="1">
    <location>
        <begin position="150"/>
        <end position="172"/>
    </location>
</feature>
<keyword evidence="1" id="KW-0472">Membrane</keyword>
<dbReference type="Proteomes" id="UP001331936">
    <property type="component" value="Unassembled WGS sequence"/>
</dbReference>
<keyword evidence="3" id="KW-1185">Reference proteome</keyword>
<dbReference type="PANTHER" id="PTHR42305">
    <property type="entry name" value="MEMBRANE PROTEIN RV1733C-RELATED"/>
    <property type="match status" value="1"/>
</dbReference>
<evidence type="ECO:0000256" key="1">
    <source>
        <dbReference type="SAM" id="Phobius"/>
    </source>
</evidence>
<feature type="non-terminal residue" evidence="2">
    <location>
        <position position="256"/>
    </location>
</feature>
<sequence length="256" mass="27753">MCAKWPFMARYARMAPWHRNPLIRGCPRIDAVAMLITATVVLLLVPIAAACGTAAYADEKAAAETTRLSDREVTAVLLAPAQPAWGAETDDTTAHRAHASAQWVVDAIPHTGDLTVARGAEPGDTTTIWVDKNGRVVPPPATDRHVLADAISIGVTAWMFGSAAAAAARVLVRRWNWAHRMRQWEYEWDRFDRHRDRPRPLVAVGLLASATAVLLCAAGGINAEYDAYPTVRAALGISDYRTVPFDAKLAPEPQSG</sequence>
<dbReference type="EMBL" id="JAUZMZ010000225">
    <property type="protein sequence ID" value="MEE2035051.1"/>
    <property type="molecule type" value="Genomic_DNA"/>
</dbReference>
<feature type="transmembrane region" description="Helical" evidence="1">
    <location>
        <begin position="200"/>
        <end position="221"/>
    </location>
</feature>
<proteinExistence type="predicted"/>
<keyword evidence="1" id="KW-0812">Transmembrane</keyword>
<reference evidence="2 3" key="1">
    <citation type="submission" date="2023-08" db="EMBL/GenBank/DDBJ databases">
        <authorList>
            <person name="Girao M."/>
            <person name="Carvalho M.F."/>
        </authorList>
    </citation>
    <scope>NUCLEOTIDE SEQUENCE [LARGE SCALE GENOMIC DNA]</scope>
    <source>
        <strain evidence="2 3">CC-R104</strain>
    </source>
</reference>
<evidence type="ECO:0000313" key="2">
    <source>
        <dbReference type="EMBL" id="MEE2035051.1"/>
    </source>
</evidence>
<comment type="caution">
    <text evidence="2">The sequence shown here is derived from an EMBL/GenBank/DDBJ whole genome shotgun (WGS) entry which is preliminary data.</text>
</comment>
<name>A0ABU7JYG5_9NOCA</name>
<dbReference type="RefSeq" id="WP_330154396.1">
    <property type="nucleotide sequence ID" value="NZ_JAUZMZ010000225.1"/>
</dbReference>
<protein>
    <submittedName>
        <fullName evidence="2">Uncharacterized protein</fullName>
    </submittedName>
</protein>
<evidence type="ECO:0000313" key="3">
    <source>
        <dbReference type="Proteomes" id="UP001331936"/>
    </source>
</evidence>
<organism evidence="2 3">
    <name type="scientific">Rhodococcus chondri</name>
    <dbReference type="NCBI Taxonomy" id="3065941"/>
    <lineage>
        <taxon>Bacteria</taxon>
        <taxon>Bacillati</taxon>
        <taxon>Actinomycetota</taxon>
        <taxon>Actinomycetes</taxon>
        <taxon>Mycobacteriales</taxon>
        <taxon>Nocardiaceae</taxon>
        <taxon>Rhodococcus</taxon>
    </lineage>
</organism>
<gene>
    <name evidence="2" type="ORF">Q8814_23570</name>
</gene>
<dbReference type="PANTHER" id="PTHR42305:SF1">
    <property type="entry name" value="MEMBRANE PROTEIN RV1733C-RELATED"/>
    <property type="match status" value="1"/>
</dbReference>
<accession>A0ABU7JYG5</accession>
<dbReference type="InterPro" id="IPR039708">
    <property type="entry name" value="MT1774/Rv1733c-like"/>
</dbReference>